<dbReference type="Pfam" id="PF00440">
    <property type="entry name" value="TetR_N"/>
    <property type="match status" value="1"/>
</dbReference>
<evidence type="ECO:0000256" key="5">
    <source>
        <dbReference type="PROSITE-ProRule" id="PRU00335"/>
    </source>
</evidence>
<gene>
    <name evidence="7" type="ORF">A8F95_17420</name>
</gene>
<dbReference type="InterPro" id="IPR009057">
    <property type="entry name" value="Homeodomain-like_sf"/>
</dbReference>
<evidence type="ECO:0000313" key="8">
    <source>
        <dbReference type="Proteomes" id="UP000092578"/>
    </source>
</evidence>
<dbReference type="Pfam" id="PF13977">
    <property type="entry name" value="TetR_C_6"/>
    <property type="match status" value="1"/>
</dbReference>
<sequence length="195" mass="22257">MPKLVDHDKRKKHIAEATWRVILEQGMEGATVRNIAKEAGISLGALRYYFSTQDDLLVYAMELVKEQAEARINQIVVEDLPPKETIVKILMELVPATEETMAEMEVWFAFIAYSRHKEAGFDARQDGILHGISHMIHYLYKTKLLKEGLDVDLETEKLYALVDGLALHAMLDPNRINRQRLLGVLTSHIDSICKE</sequence>
<reference evidence="8" key="1">
    <citation type="submission" date="2016-05" db="EMBL/GenBank/DDBJ databases">
        <authorList>
            <person name="Liu B."/>
            <person name="Wang J."/>
            <person name="Zhu Y."/>
            <person name="Liu G."/>
            <person name="Chen Q."/>
            <person name="Chen Z."/>
            <person name="Lan J."/>
            <person name="Che J."/>
            <person name="Ge C."/>
            <person name="Shi H."/>
            <person name="Pan Z."/>
            <person name="Liu X."/>
        </authorList>
    </citation>
    <scope>NUCLEOTIDE SEQUENCE [LARGE SCALE GENOMIC DNA]</scope>
    <source>
        <strain evidence="8">FJAT-27215</strain>
    </source>
</reference>
<dbReference type="EMBL" id="MAYT01000032">
    <property type="protein sequence ID" value="OCA80885.1"/>
    <property type="molecule type" value="Genomic_DNA"/>
</dbReference>
<protein>
    <submittedName>
        <fullName evidence="7">TetR family transcriptional regulator</fullName>
    </submittedName>
</protein>
<keyword evidence="4" id="KW-0804">Transcription</keyword>
<dbReference type="PANTHER" id="PTHR30055:SF226">
    <property type="entry name" value="HTH-TYPE TRANSCRIPTIONAL REGULATOR PKSA"/>
    <property type="match status" value="1"/>
</dbReference>
<dbReference type="InterPro" id="IPR039538">
    <property type="entry name" value="BetI_C"/>
</dbReference>
<comment type="caution">
    <text evidence="7">The sequence shown here is derived from an EMBL/GenBank/DDBJ whole genome shotgun (WGS) entry which is preliminary data.</text>
</comment>
<dbReference type="InterPro" id="IPR001647">
    <property type="entry name" value="HTH_TetR"/>
</dbReference>
<proteinExistence type="predicted"/>
<evidence type="ECO:0000259" key="6">
    <source>
        <dbReference type="PROSITE" id="PS50977"/>
    </source>
</evidence>
<dbReference type="SUPFAM" id="SSF48498">
    <property type="entry name" value="Tetracyclin repressor-like, C-terminal domain"/>
    <property type="match status" value="1"/>
</dbReference>
<accession>A0A1B9AAL5</accession>
<dbReference type="Gene3D" id="1.10.357.10">
    <property type="entry name" value="Tetracycline Repressor, domain 2"/>
    <property type="match status" value="1"/>
</dbReference>
<organism evidence="7 8">
    <name type="scientific">Pseudobacillus wudalianchiensis</name>
    <dbReference type="NCBI Taxonomy" id="1743143"/>
    <lineage>
        <taxon>Bacteria</taxon>
        <taxon>Bacillati</taxon>
        <taxon>Bacillota</taxon>
        <taxon>Bacilli</taxon>
        <taxon>Bacillales</taxon>
        <taxon>Bacillaceae</taxon>
        <taxon>Pseudobacillus</taxon>
    </lineage>
</organism>
<dbReference type="InterPro" id="IPR036271">
    <property type="entry name" value="Tet_transcr_reg_TetR-rel_C_sf"/>
</dbReference>
<evidence type="ECO:0000313" key="7">
    <source>
        <dbReference type="EMBL" id="OCA80885.1"/>
    </source>
</evidence>
<evidence type="ECO:0000256" key="2">
    <source>
        <dbReference type="ARBA" id="ARBA00023015"/>
    </source>
</evidence>
<dbReference type="AlphaFoldDB" id="A0A1B9AAL5"/>
<feature type="DNA-binding region" description="H-T-H motif" evidence="5">
    <location>
        <begin position="31"/>
        <end position="50"/>
    </location>
</feature>
<dbReference type="PANTHER" id="PTHR30055">
    <property type="entry name" value="HTH-TYPE TRANSCRIPTIONAL REGULATOR RUTR"/>
    <property type="match status" value="1"/>
</dbReference>
<dbReference type="GO" id="GO:0003700">
    <property type="term" value="F:DNA-binding transcription factor activity"/>
    <property type="evidence" value="ECO:0007669"/>
    <property type="project" value="TreeGrafter"/>
</dbReference>
<name>A0A1B9AAL5_9BACI</name>
<dbReference type="SUPFAM" id="SSF46689">
    <property type="entry name" value="Homeodomain-like"/>
    <property type="match status" value="1"/>
</dbReference>
<dbReference type="RefSeq" id="WP_065412330.1">
    <property type="nucleotide sequence ID" value="NZ_MAYT01000032.1"/>
</dbReference>
<keyword evidence="3 5" id="KW-0238">DNA-binding</keyword>
<dbReference type="InterPro" id="IPR023772">
    <property type="entry name" value="DNA-bd_HTH_TetR-type_CS"/>
</dbReference>
<dbReference type="PROSITE" id="PS50977">
    <property type="entry name" value="HTH_TETR_2"/>
    <property type="match status" value="1"/>
</dbReference>
<keyword evidence="1" id="KW-0678">Repressor</keyword>
<keyword evidence="8" id="KW-1185">Reference proteome</keyword>
<dbReference type="Proteomes" id="UP000092578">
    <property type="component" value="Unassembled WGS sequence"/>
</dbReference>
<feature type="domain" description="HTH tetR-type" evidence="6">
    <location>
        <begin position="8"/>
        <end position="68"/>
    </location>
</feature>
<dbReference type="InterPro" id="IPR050109">
    <property type="entry name" value="HTH-type_TetR-like_transc_reg"/>
</dbReference>
<dbReference type="PRINTS" id="PR00455">
    <property type="entry name" value="HTHTETR"/>
</dbReference>
<evidence type="ECO:0000256" key="1">
    <source>
        <dbReference type="ARBA" id="ARBA00022491"/>
    </source>
</evidence>
<evidence type="ECO:0000256" key="4">
    <source>
        <dbReference type="ARBA" id="ARBA00023163"/>
    </source>
</evidence>
<dbReference type="PROSITE" id="PS01081">
    <property type="entry name" value="HTH_TETR_1"/>
    <property type="match status" value="1"/>
</dbReference>
<keyword evidence="2" id="KW-0805">Transcription regulation</keyword>
<dbReference type="GO" id="GO:0000976">
    <property type="term" value="F:transcription cis-regulatory region binding"/>
    <property type="evidence" value="ECO:0007669"/>
    <property type="project" value="TreeGrafter"/>
</dbReference>
<evidence type="ECO:0000256" key="3">
    <source>
        <dbReference type="ARBA" id="ARBA00023125"/>
    </source>
</evidence>